<feature type="non-terminal residue" evidence="1">
    <location>
        <position position="1"/>
    </location>
</feature>
<proteinExistence type="predicted"/>
<sequence length="64" mass="7453">QNASLSKSPTKVIRSQKNHIFASIIAFCKLEFLKWKTNLNHFALKYKLIVSANQKVFKNFKNLN</sequence>
<organism evidence="1">
    <name type="scientific">marine sediment metagenome</name>
    <dbReference type="NCBI Taxonomy" id="412755"/>
    <lineage>
        <taxon>unclassified sequences</taxon>
        <taxon>metagenomes</taxon>
        <taxon>ecological metagenomes</taxon>
    </lineage>
</organism>
<protein>
    <submittedName>
        <fullName evidence="1">Uncharacterized protein</fullName>
    </submittedName>
</protein>
<name>A0A0F9FFX1_9ZZZZ</name>
<dbReference type="EMBL" id="LAZR01021457">
    <property type="protein sequence ID" value="KKL85259.1"/>
    <property type="molecule type" value="Genomic_DNA"/>
</dbReference>
<evidence type="ECO:0000313" key="1">
    <source>
        <dbReference type="EMBL" id="KKL85259.1"/>
    </source>
</evidence>
<dbReference type="AlphaFoldDB" id="A0A0F9FFX1"/>
<gene>
    <name evidence="1" type="ORF">LCGC14_1956500</name>
</gene>
<accession>A0A0F9FFX1</accession>
<comment type="caution">
    <text evidence="1">The sequence shown here is derived from an EMBL/GenBank/DDBJ whole genome shotgun (WGS) entry which is preliminary data.</text>
</comment>
<reference evidence="1" key="1">
    <citation type="journal article" date="2015" name="Nature">
        <title>Complex archaea that bridge the gap between prokaryotes and eukaryotes.</title>
        <authorList>
            <person name="Spang A."/>
            <person name="Saw J.H."/>
            <person name="Jorgensen S.L."/>
            <person name="Zaremba-Niedzwiedzka K."/>
            <person name="Martijn J."/>
            <person name="Lind A.E."/>
            <person name="van Eijk R."/>
            <person name="Schleper C."/>
            <person name="Guy L."/>
            <person name="Ettema T.J."/>
        </authorList>
    </citation>
    <scope>NUCLEOTIDE SEQUENCE</scope>
</reference>